<dbReference type="EMBL" id="CAJVPY010000341">
    <property type="protein sequence ID" value="CAG8466827.1"/>
    <property type="molecule type" value="Genomic_DNA"/>
</dbReference>
<organism evidence="1 2">
    <name type="scientific">Dentiscutata erythropus</name>
    <dbReference type="NCBI Taxonomy" id="1348616"/>
    <lineage>
        <taxon>Eukaryota</taxon>
        <taxon>Fungi</taxon>
        <taxon>Fungi incertae sedis</taxon>
        <taxon>Mucoromycota</taxon>
        <taxon>Glomeromycotina</taxon>
        <taxon>Glomeromycetes</taxon>
        <taxon>Diversisporales</taxon>
        <taxon>Gigasporaceae</taxon>
        <taxon>Dentiscutata</taxon>
    </lineage>
</organism>
<evidence type="ECO:0000313" key="1">
    <source>
        <dbReference type="EMBL" id="CAG8466827.1"/>
    </source>
</evidence>
<accession>A0A9N8Z298</accession>
<reference evidence="1" key="1">
    <citation type="submission" date="2021-06" db="EMBL/GenBank/DDBJ databases">
        <authorList>
            <person name="Kallberg Y."/>
            <person name="Tangrot J."/>
            <person name="Rosling A."/>
        </authorList>
    </citation>
    <scope>NUCLEOTIDE SEQUENCE</scope>
    <source>
        <strain evidence="1">MA453B</strain>
    </source>
</reference>
<dbReference type="AlphaFoldDB" id="A0A9N8Z298"/>
<name>A0A9N8Z298_9GLOM</name>
<dbReference type="OrthoDB" id="2426183at2759"/>
<protein>
    <submittedName>
        <fullName evidence="1">9108_t:CDS:1</fullName>
    </submittedName>
</protein>
<sequence>KRIFEVSQRQGRRLCNKNVTYLQQRIKQKFPECRVAAPPYPMTAIACKAVEYGLDKDAIKNRVIFHHAKDQDGYIEKFHLMAKRGVQVEKAAQYCDDSGMCKLGEFIVDLQDAHLGTDRPVTLYLCFGAMEIIAIAKNETNGKVYRTTFKLDL</sequence>
<comment type="caution">
    <text evidence="1">The sequence shown here is derived from an EMBL/GenBank/DDBJ whole genome shotgun (WGS) entry which is preliminary data.</text>
</comment>
<gene>
    <name evidence="1" type="ORF">DERYTH_LOCUS1267</name>
</gene>
<proteinExistence type="predicted"/>
<evidence type="ECO:0000313" key="2">
    <source>
        <dbReference type="Proteomes" id="UP000789405"/>
    </source>
</evidence>
<feature type="non-terminal residue" evidence="1">
    <location>
        <position position="1"/>
    </location>
</feature>
<keyword evidence="2" id="KW-1185">Reference proteome</keyword>
<dbReference type="Proteomes" id="UP000789405">
    <property type="component" value="Unassembled WGS sequence"/>
</dbReference>
<dbReference type="PANTHER" id="PTHR14187">
    <property type="entry name" value="ALPHA KINASE/ELONGATION FACTOR 2 KINASE"/>
    <property type="match status" value="1"/>
</dbReference>
<dbReference type="PANTHER" id="PTHR14187:SF5">
    <property type="entry name" value="HEAT SHOCK 70 KDA PROTEIN 12A"/>
    <property type="match status" value="1"/>
</dbReference>